<dbReference type="Proteomes" id="UP001516400">
    <property type="component" value="Unassembled WGS sequence"/>
</dbReference>
<evidence type="ECO:0000313" key="2">
    <source>
        <dbReference type="Proteomes" id="UP001516400"/>
    </source>
</evidence>
<proteinExistence type="predicted"/>
<keyword evidence="2" id="KW-1185">Reference proteome</keyword>
<accession>A0ABD2N865</accession>
<dbReference type="EMBL" id="JABFTP020000083">
    <property type="protein sequence ID" value="KAL3274933.1"/>
    <property type="molecule type" value="Genomic_DNA"/>
</dbReference>
<name>A0ABD2N865_9CUCU</name>
<sequence>MVTPAYIPAIESVNLIRDSIDTSNIIKCYQINFKYHYQKISYCNLGLKKDNLDNSVEFRSKFSEKVNTYTQFFTDASKEGDGYGPSGIGVYAPTLELSISESLPHFVSICTAECIAIWKAIY</sequence>
<evidence type="ECO:0000313" key="1">
    <source>
        <dbReference type="EMBL" id="KAL3274933.1"/>
    </source>
</evidence>
<dbReference type="AlphaFoldDB" id="A0ABD2N865"/>
<gene>
    <name evidence="1" type="ORF">HHI36_019711</name>
</gene>
<comment type="caution">
    <text evidence="1">The sequence shown here is derived from an EMBL/GenBank/DDBJ whole genome shotgun (WGS) entry which is preliminary data.</text>
</comment>
<organism evidence="1 2">
    <name type="scientific">Cryptolaemus montrouzieri</name>
    <dbReference type="NCBI Taxonomy" id="559131"/>
    <lineage>
        <taxon>Eukaryota</taxon>
        <taxon>Metazoa</taxon>
        <taxon>Ecdysozoa</taxon>
        <taxon>Arthropoda</taxon>
        <taxon>Hexapoda</taxon>
        <taxon>Insecta</taxon>
        <taxon>Pterygota</taxon>
        <taxon>Neoptera</taxon>
        <taxon>Endopterygota</taxon>
        <taxon>Coleoptera</taxon>
        <taxon>Polyphaga</taxon>
        <taxon>Cucujiformia</taxon>
        <taxon>Coccinelloidea</taxon>
        <taxon>Coccinellidae</taxon>
        <taxon>Scymninae</taxon>
        <taxon>Scymnini</taxon>
        <taxon>Cryptolaemus</taxon>
    </lineage>
</organism>
<protein>
    <submittedName>
        <fullName evidence="1">Uncharacterized protein</fullName>
    </submittedName>
</protein>
<reference evidence="1 2" key="1">
    <citation type="journal article" date="2021" name="BMC Biol.">
        <title>Horizontally acquired antibacterial genes associated with adaptive radiation of ladybird beetles.</title>
        <authorList>
            <person name="Li H.S."/>
            <person name="Tang X.F."/>
            <person name="Huang Y.H."/>
            <person name="Xu Z.Y."/>
            <person name="Chen M.L."/>
            <person name="Du X.Y."/>
            <person name="Qiu B.Y."/>
            <person name="Chen P.T."/>
            <person name="Zhang W."/>
            <person name="Slipinski A."/>
            <person name="Escalona H.E."/>
            <person name="Waterhouse R.M."/>
            <person name="Zwick A."/>
            <person name="Pang H."/>
        </authorList>
    </citation>
    <scope>NUCLEOTIDE SEQUENCE [LARGE SCALE GENOMIC DNA]</scope>
    <source>
        <strain evidence="1">SYSU2018</strain>
    </source>
</reference>